<dbReference type="SUPFAM" id="SSF48452">
    <property type="entry name" value="TPR-like"/>
    <property type="match status" value="1"/>
</dbReference>
<dbReference type="PROSITE" id="PS50800">
    <property type="entry name" value="SAP"/>
    <property type="match status" value="1"/>
</dbReference>
<dbReference type="GO" id="GO:0042799">
    <property type="term" value="F:histone H4K20 methyltransferase activity"/>
    <property type="evidence" value="ECO:0007669"/>
    <property type="project" value="TreeGrafter"/>
</dbReference>
<feature type="region of interest" description="Disordered" evidence="4">
    <location>
        <begin position="937"/>
        <end position="974"/>
    </location>
</feature>
<organism evidence="6 7">
    <name type="scientific">Penicillium angulare</name>
    <dbReference type="NCBI Taxonomy" id="116970"/>
    <lineage>
        <taxon>Eukaryota</taxon>
        <taxon>Fungi</taxon>
        <taxon>Dikarya</taxon>
        <taxon>Ascomycota</taxon>
        <taxon>Pezizomycotina</taxon>
        <taxon>Eurotiomycetes</taxon>
        <taxon>Eurotiomycetidae</taxon>
        <taxon>Eurotiales</taxon>
        <taxon>Aspergillaceae</taxon>
        <taxon>Penicillium</taxon>
    </lineage>
</organism>
<dbReference type="GO" id="GO:0045814">
    <property type="term" value="P:negative regulation of gene expression, epigenetic"/>
    <property type="evidence" value="ECO:0007669"/>
    <property type="project" value="TreeGrafter"/>
</dbReference>
<keyword evidence="2" id="KW-0808">Transferase</keyword>
<reference evidence="6" key="1">
    <citation type="submission" date="2022-11" db="EMBL/GenBank/DDBJ databases">
        <authorList>
            <person name="Petersen C."/>
        </authorList>
    </citation>
    <scope>NUCLEOTIDE SEQUENCE</scope>
    <source>
        <strain evidence="6">IBT 30069</strain>
    </source>
</reference>
<reference evidence="6" key="2">
    <citation type="journal article" date="2023" name="IMA Fungus">
        <title>Comparative genomic study of the Penicillium genus elucidates a diverse pangenome and 15 lateral gene transfer events.</title>
        <authorList>
            <person name="Petersen C."/>
            <person name="Sorensen T."/>
            <person name="Nielsen M.R."/>
            <person name="Sondergaard T.E."/>
            <person name="Sorensen J.L."/>
            <person name="Fitzpatrick D.A."/>
            <person name="Frisvad J.C."/>
            <person name="Nielsen K.L."/>
        </authorList>
    </citation>
    <scope>NUCLEOTIDE SEQUENCE</scope>
    <source>
        <strain evidence="6">IBT 30069</strain>
    </source>
</reference>
<evidence type="ECO:0000259" key="5">
    <source>
        <dbReference type="PROSITE" id="PS50800"/>
    </source>
</evidence>
<dbReference type="OrthoDB" id="438641at2759"/>
<evidence type="ECO:0000256" key="3">
    <source>
        <dbReference type="ARBA" id="ARBA00022691"/>
    </source>
</evidence>
<dbReference type="GO" id="GO:0032259">
    <property type="term" value="P:methylation"/>
    <property type="evidence" value="ECO:0007669"/>
    <property type="project" value="UniProtKB-KW"/>
</dbReference>
<evidence type="ECO:0000256" key="2">
    <source>
        <dbReference type="ARBA" id="ARBA00022679"/>
    </source>
</evidence>
<dbReference type="AlphaFoldDB" id="A0A9W9K8L4"/>
<dbReference type="EMBL" id="JAPQKH010000005">
    <property type="protein sequence ID" value="KAJ5096945.1"/>
    <property type="molecule type" value="Genomic_DNA"/>
</dbReference>
<sequence length="974" mass="113613">MPARPQNGYNSDATIDSENEQKKPREIDKAFIDPAPMLAILQEKGVPRPDIFDEAPLGPYVSWVNAKLAYKVWLAPDQKLGRAWKAHKDRPYPRTMKDRTPHVLVYNVYEHIMSNPIIPVAREEAAKKFAAEGGDKTWNAAPLIEHHKWSILNESEIRDIGSWEIKSIRELLWNRGLSTDGDKDELVERARTDELERHCGVMPLSDLTKWKIERPEKYKIQPMNNHFISTLDMYTFAIHLSPYNPAYWTSRAYCHYQLGLFDLALGDAYRANLLCDVLLKGMERSRRPGLYTRVWHAIEQHIIVAPREEDEDGKLKLKPEVERLREQGATYFVNSINKALDNIIALSLLACGCWHELDPKYNNPSYTTSFHDRDSDIPNLRKKIVEAVRESHKNDIAKNEELFWHERFQGRVSGDIEYPYETSDIDRCENVFLDTININCFELFPDMPCEVAPSKDGSISIFATRNIKAGELIYYEEPTIRGHLSPRRMKRDKMKNVNLKLTCENCQARIDESQYEGYIEPDSEVLTWERCACFPPEKQQEIPKLDDRIFCSPNKDDGRDSCRVFAGKLHHFDSCGKDWTWLYNCMRPIFKEWNKKEYMIQTNDIYGTMHSLLLRNIFEITLRRRKVKGDAHLSPLELNELLILDEKGEHQKGKKWFPFSYAGNVTVPFDILTCLGVDIFRDLTFDTWVIQKIMRKLITNAVPYDLRRRNEAPELQRHDRNKTPELPKAQDKRIENREKFSDWDPSFMNLYLFSGFSLFKQTPIENAHWGFDKNGKVPNRILVWAAEKIKRGEEITIRDQYYNENDTDPDMDIPVLPGSNAAAAAKDKEKVENDKRRIRQAAAGANNGEQWAETDGISVSIYQHVKDSNPPRGHRRKREMRAERFSVPTGSDHADHDKWASHIEKKQRLPGETRAQRERRIKRLKVEELLNYRVEQRERVKRRRKNAEIQSGSESESESEPEGRQLRSRFVPSG</sequence>
<keyword evidence="7" id="KW-1185">Reference proteome</keyword>
<feature type="region of interest" description="Disordered" evidence="4">
    <location>
        <begin position="864"/>
        <end position="916"/>
    </location>
</feature>
<proteinExistence type="predicted"/>
<feature type="domain" description="SAP" evidence="5">
    <location>
        <begin position="160"/>
        <end position="194"/>
    </location>
</feature>
<dbReference type="Gene3D" id="1.25.40.10">
    <property type="entry name" value="Tetratricopeptide repeat domain"/>
    <property type="match status" value="1"/>
</dbReference>
<evidence type="ECO:0000313" key="6">
    <source>
        <dbReference type="EMBL" id="KAJ5096945.1"/>
    </source>
</evidence>
<keyword evidence="3" id="KW-0949">S-adenosyl-L-methionine</keyword>
<comment type="caution">
    <text evidence="6">The sequence shown here is derived from an EMBL/GenBank/DDBJ whole genome shotgun (WGS) entry which is preliminary data.</text>
</comment>
<accession>A0A9W9K8L4</accession>
<feature type="compositionally biased region" description="Polar residues" evidence="4">
    <location>
        <begin position="7"/>
        <end position="16"/>
    </location>
</feature>
<evidence type="ECO:0000256" key="1">
    <source>
        <dbReference type="ARBA" id="ARBA00022603"/>
    </source>
</evidence>
<dbReference type="InterPro" id="IPR011990">
    <property type="entry name" value="TPR-like_helical_dom_sf"/>
</dbReference>
<dbReference type="PANTHER" id="PTHR46402">
    <property type="entry name" value="SET AND MYND DOMAIN-CONTAINING PROTEIN 5"/>
    <property type="match status" value="1"/>
</dbReference>
<evidence type="ECO:0000313" key="7">
    <source>
        <dbReference type="Proteomes" id="UP001149165"/>
    </source>
</evidence>
<feature type="region of interest" description="Disordered" evidence="4">
    <location>
        <begin position="712"/>
        <end position="734"/>
    </location>
</feature>
<feature type="compositionally biased region" description="Basic and acidic residues" evidence="4">
    <location>
        <begin position="892"/>
        <end position="916"/>
    </location>
</feature>
<dbReference type="SUPFAM" id="SSF82199">
    <property type="entry name" value="SET domain"/>
    <property type="match status" value="1"/>
</dbReference>
<evidence type="ECO:0000256" key="4">
    <source>
        <dbReference type="SAM" id="MobiDB-lite"/>
    </source>
</evidence>
<dbReference type="PANTHER" id="PTHR46402:SF2">
    <property type="entry name" value="HISTONE-LYSINE N-TRIMETHYLTRANSFERASE SMYD5"/>
    <property type="match status" value="1"/>
</dbReference>
<dbReference type="InterPro" id="IPR046341">
    <property type="entry name" value="SET_dom_sf"/>
</dbReference>
<protein>
    <recommendedName>
        <fullName evidence="5">SAP domain-containing protein</fullName>
    </recommendedName>
</protein>
<gene>
    <name evidence="6" type="ORF">N7456_007666</name>
</gene>
<dbReference type="Proteomes" id="UP001149165">
    <property type="component" value="Unassembled WGS sequence"/>
</dbReference>
<keyword evidence="1" id="KW-0489">Methyltransferase</keyword>
<dbReference type="InterPro" id="IPR003034">
    <property type="entry name" value="SAP_dom"/>
</dbReference>
<name>A0A9W9K8L4_9EURO</name>
<feature type="region of interest" description="Disordered" evidence="4">
    <location>
        <begin position="1"/>
        <end position="26"/>
    </location>
</feature>